<protein>
    <submittedName>
        <fullName evidence="2">T9SS type B sorting domain-containing protein</fullName>
    </submittedName>
</protein>
<gene>
    <name evidence="2" type="ORF">ACFO3U_00155</name>
</gene>
<dbReference type="InterPro" id="IPR026341">
    <property type="entry name" value="T9SS_type_B"/>
</dbReference>
<feature type="signal peptide" evidence="1">
    <location>
        <begin position="1"/>
        <end position="25"/>
    </location>
</feature>
<dbReference type="InterPro" id="IPR025667">
    <property type="entry name" value="SprB_repeat"/>
</dbReference>
<reference evidence="3" key="1">
    <citation type="journal article" date="2019" name="Int. J. Syst. Evol. Microbiol.">
        <title>The Global Catalogue of Microorganisms (GCM) 10K type strain sequencing project: providing services to taxonomists for standard genome sequencing and annotation.</title>
        <authorList>
            <consortium name="The Broad Institute Genomics Platform"/>
            <consortium name="The Broad Institute Genome Sequencing Center for Infectious Disease"/>
            <person name="Wu L."/>
            <person name="Ma J."/>
        </authorList>
    </citation>
    <scope>NUCLEOTIDE SEQUENCE [LARGE SCALE GENOMIC DNA]</scope>
    <source>
        <strain evidence="3">CCUG 50349</strain>
    </source>
</reference>
<keyword evidence="3" id="KW-1185">Reference proteome</keyword>
<keyword evidence="1" id="KW-0732">Signal</keyword>
<sequence length="3515" mass="372892">MRNTNLLNKIVVVLILLLGTITSSAQIKNPFDVRFQTTVRGDLTMISNNIVNRSTTSNTPNTAYNTTGSSSTYNDDANMQYIDIDGSNQTFNSSSATLTIPDATCSNIVHAGLYWSATYRYNTGNDPSSGRATDWNQVKFRVPGGNYVNITADEVLYDGFSDPDQTNVTHGPYGCFADVTTLVSSLANPNGTYFVGNIRVSQNGSNSTSFPIPGGIAGGWTLVIVYENINLPGKKISTFDGYAVVASNAGNLDIPVSGFSTLPPPFPVRAKLGISTLEGDNRITGDRLQIKANSVAGYTNLFNNPPPAAPIYDNFFNSSITLNGAINNARNPNSLNTLGWDAHLNRINNPANSVIPNNENGVTLRAVTTGDKYDVFFASFDVEIIEPQIPLLKEVEDTAGNNVNNQALVLGQEIFYTLTFQNTGNDNAQNFIITDVLPTNAMFPPNGTIQPGDVILPPGVTYVFNPVTNQFTFTIPNNLVEIGDPSYTIRIKVKIPSNCEDFKDACTNMINNQAFVSYNGQLNTQVITDNPSFNGYDNCNYPTPGTTNFIANIDDCVFTATEILCGNTVTLTAADGYDTYQWEDSNGNNIGNTQTITVNATGVYTVYLSIPPPCVSIYQTITVVDFNNAINTNPVTPYANVVEICPNDGSELPKIFLCGANDNVFIQSGVNDAVSIEWQLLVPGSCPPIGINNCANTNPGCTWNTVGTGPDFNVTTAGEYQVIFTYQNGCFRQFYFDVFQNVLNPDIVTSNIICTTQGSITINNIPSTYEFSLSPTGPFQSSNTFNITTAGVYTVYAQQTGVNGGCLFEYPNINILNQILDVDVIVTDKICNDGFGSIRVQINGVDPQYYYKISQGATIISTYGPSIDNDYTFYNLNPGTYTVTATTDDGCIYTEQVTIEDLSDLELVATVSQHIGCNQGNIQVNPNGGQPPYNYAIYSYNGVLVNPANYQYQTSVIFDVQNGEQGDYQFLVIDSNNCTSLSNIVTINLEPPVTLSETHTNVTCNGLNNGTITVQTGPTNGYNVSFSIDNGTTFQSSNVFNNLAPGTYTILVQFTKGNRLCEYTINVTIIEPTPLIGQSDLVQQLTCVNTGTIQAINVSGGTAPYQYSINGVTFQNSNVFSNLNAGTYVITIRDANNCIYATSPITFTQPTPPTDISFTSSAVTCPNLTSNTTATIIGGTAPFVVQITSPSTIPSTSTTGNTAVFDNLPVGTYTFNVTDSNGCLYQENFTINPISFINVTGNLVNNVACFGDTNGSILYNVSGFNTSYSYTINGGTPITNQTNNTIALNNLGAGNYSITVTDTNTNCESTVSVAVAGPSSALALNTTINPITCIANGTINASASGGWGSYSYTLTQPNATTVGPQNNGVFSNLTQTGNYTITVTDGNGCSVTNTATLTTPLTPNLSISPTSTICYNATASSTVILTATSGNPPYQYNVNGGAFQSNNTFDGLTPGTYTFIVRDSYGCTSTVTQTITPALLAQAILTKNLDCSTSPNAEITVNLNGGTTPYQYQVNFNNGGFGTSTSVVGTSFTISTSTAGTYQFLITDAAGCTYTTNTITINPITPPQIINVAQTQQNLCNGDTNGAFVVNINPSQGTPPFQYNINGGTFQYSNTFTGLTAGIYNVIVIDSKQCTAAATITLTEPDPITFDISITEITCNNPGGTSYGEVIFENVTGGTQPYTYYLSSNFGYADNYSTTSNEDHTFIVLSFGIYTAEVIDSNGCSVSQSNIIIASPPDDLDIDISTATADCTLGGTAMVTVSSLVSSGSYEFGILETNTLPYTTNYQSADAGTPETATFTGLVPGVTYTFVVHDLITDCYYFETANGPIPSPSNLTTVINVVQNVTCTGSGNGTLSFTFDNYDVNTTSVSYEIFNAQSNVSTGIVGNSPTTGGAVFVQNFGVLVPGTYYILLTENGTGSANGCTSATPNFTITQSTNQLAGTATFISNINCNNAGLITASGQFGTQPYQYQALLSSDPAPTITTFAGTIANTIQILTPGTYIVYIKDANNCIVATNTVTVAVDLDPTISLSVDDACANEGSFAINVVRTNGIAPYTVSVDGGSSYTENATNFTVSNLLSGTHTVIITDANGCTDSQSITIDQIINGNAIVTVQPSCDNDDGEIQATATNGSGNYSFELQTTAGTNVAGPTTTGLFNGLGFGDYNVIITDTTLGCDITIPLTLEQPTAVSFTTTHENVSCNGASDGTISITLDSTNIDTPYTYSLFDGTTTITQNTPVFTNLAAGNYTVTVTSSKNCESSQIINITEPNALTLTLTGGNFVCNSNNNASVVTIIANVGLGTGTAPYLYSIDGINYQTNNTFDIVDNGTVQNITITVQDYNGCNTNESITINPLPTITNVAVTQNLALTCGNEEEVLITVTGGSGTFTYQLLPNGAIVGPTSSNTATFSLMTSGSYTFEIVDTVTGCSTLSAPYVIDPLGVLTVVADNSNAVTCYGGTNGEFDITVTGYTGNYQYNIYDDTNALISSGNSNTSANPLTLTGLGGGNYSVQIIATDAPFCETFSNVINIYSPPNPLTLNVQQTSDVTCNIPGLGTITAQANGGNGVFEYQLVNITTSSTIQPFGANNTFTNLDAGTYEVTVRDLNLCELSQTIILDAPTPIDGTYIVTNTNLLCYNDTNASVTITATGGQGSYQYTLTDANGITSGPQIGNVFDNLGAGTYTVTIDDGWDCSFTTLPFTITEPTQIEATLSVQSTLYCDVNNPNNAVLVVNASGGTPPYMYSSNGTTFNSTNTFTVGPGTYQYYVTDANNCTSIITNSVTIAPISPLTITINASNTAIQCNGDTNASITANATGGLGNYTYTLLNATTMAVITGPQTSNVFNQLGAGSYIVTVNSDGGCSQQSNTVIITQPTNSLTINNPIINPPLCNGDSNGSITFNPTGGTPPYQYAITNQLDQFFNTNTFTNLAVGTYTVVVQDANGCFETINVTMTEPDPLVATLDINLPELCEGSDNGSATIVIVGGTAPYYTVLDDDTQNATYVLNQLAFNNLDSTIAHTVYIKDDNGCRTQVDIPAGNPVTLTPTASVDYDCTIPTALQNNTVTVSVEAANVGQVEYSLDNQTSYQTNNVYTNLINGTHTIYVKHNNGCIKTIDVTITNWIPVTETHTHVDVLCNAATTGSITVNGNGGNGTYQYAISPAFTYGASNTFNNLAAGTYTVKIKDGNNCEIETPIITITEPTALNAIISDFGQDICLGDNVGYVQVSVSGGVGPYMASLNNITNYQAVDSSNIVDYFNLTGGTTYTVYIKDANGCETSIEQTLDPAVDLNPSVAVVYDCLNNQSTNTVTITVNAIYQNDVSYSIDGGNNYQLSNTFIDVAPGTYTVTLEHINGCVATTDQFTVDQIDAVALIVTETGLNQITAVASGGVPPYTYVFNGTNTGSNNVFIFNQSGNQYVSVYDSNGCEANFVIPTVFYPIEIPNFFTPDGNGFNDYWSPKNVDNYPNIESLIFDRYGREIIRLKLGETWNGTYDSTDLPSGDYWYLVTINDGTGRTFTGNFTLYR</sequence>
<dbReference type="Proteomes" id="UP001595885">
    <property type="component" value="Unassembled WGS sequence"/>
</dbReference>
<dbReference type="EMBL" id="JBHSGW010000001">
    <property type="protein sequence ID" value="MFC4738396.1"/>
    <property type="molecule type" value="Genomic_DNA"/>
</dbReference>
<evidence type="ECO:0000313" key="3">
    <source>
        <dbReference type="Proteomes" id="UP001595885"/>
    </source>
</evidence>
<evidence type="ECO:0000313" key="2">
    <source>
        <dbReference type="EMBL" id="MFC4738396.1"/>
    </source>
</evidence>
<dbReference type="NCBIfam" id="TIGR04131">
    <property type="entry name" value="Bac_Flav_CTERM"/>
    <property type="match status" value="1"/>
</dbReference>
<comment type="caution">
    <text evidence="2">The sequence shown here is derived from an EMBL/GenBank/DDBJ whole genome shotgun (WGS) entry which is preliminary data.</text>
</comment>
<evidence type="ECO:0000256" key="1">
    <source>
        <dbReference type="SAM" id="SignalP"/>
    </source>
</evidence>
<dbReference type="RefSeq" id="WP_379737280.1">
    <property type="nucleotide sequence ID" value="NZ_JBHSGW010000001.1"/>
</dbReference>
<organism evidence="2 3">
    <name type="scientific">Flavobacterium ponti</name>
    <dbReference type="NCBI Taxonomy" id="665133"/>
    <lineage>
        <taxon>Bacteria</taxon>
        <taxon>Pseudomonadati</taxon>
        <taxon>Bacteroidota</taxon>
        <taxon>Flavobacteriia</taxon>
        <taxon>Flavobacteriales</taxon>
        <taxon>Flavobacteriaceae</taxon>
        <taxon>Flavobacterium</taxon>
    </lineage>
</organism>
<feature type="chain" id="PRO_5045692178" evidence="1">
    <location>
        <begin position="26"/>
        <end position="3515"/>
    </location>
</feature>
<accession>A0ABV9NZT3</accession>
<name>A0ABV9NZT3_9FLAO</name>
<dbReference type="Gene3D" id="2.60.40.740">
    <property type="match status" value="1"/>
</dbReference>
<dbReference type="Pfam" id="PF13585">
    <property type="entry name" value="CHU_C"/>
    <property type="match status" value="1"/>
</dbReference>
<proteinExistence type="predicted"/>
<dbReference type="Pfam" id="PF13573">
    <property type="entry name" value="SprB"/>
    <property type="match status" value="11"/>
</dbReference>